<evidence type="ECO:0000256" key="3">
    <source>
        <dbReference type="PROSITE-ProRule" id="PRU00284"/>
    </source>
</evidence>
<reference evidence="8" key="1">
    <citation type="journal article" date="2015" name="PeerJ">
        <title>First genomic representation of candidate bacterial phylum KSB3 points to enhanced environmental sensing as a trigger of wastewater bulking.</title>
        <authorList>
            <person name="Sekiguchi Y."/>
            <person name="Ohashi A."/>
            <person name="Parks D.H."/>
            <person name="Yamauchi T."/>
            <person name="Tyson G.W."/>
            <person name="Hugenholtz P."/>
        </authorList>
    </citation>
    <scope>NUCLEOTIDE SEQUENCE [LARGE SCALE GENOMIC DNA]</scope>
</reference>
<sequence length="770" mass="85482">MKRTSLQTKLLGVGLLLVLLTSAGFSVTYAVFAKQDKHREFVRQLQMALRFFGDEFATRADEYTQSLQEFAANEFTLSRLLRTYKQAPDDFINAFSSGRSKMENASYFGRTGTALQLLGHRMAAKRVLVYGADKRLLFAYLRQNGKELIGTYVNSETNNGTWLSLDDASQLSVLIMNKQTPPDVALPEGIRATYPQPIADAPIAAFFHDTEAGFYLSIPILIENALSGTIVAEIPFYTQAKIERYALLSGVSINLFLEKTLFAGTLPEEPPAIADKRESTQSCAEMANNANLVVVTPLLIGGQSYYQAYCDLKNESGHAIGFLTASLPRRLEQQAMWRMIKGVIIVGCLVTLVVCAAILWFTRGIARFFETVITYIQRFARGDIPEKLPETYSGELLEVAINLNLLIDAMQNVTEFAKEIARGNLSVNIRLRSEQDMLMSALIEMIESLQGAARMAEQIANGNLMIRLQERSTRDAWTQALQKMLLTLKNLVGKIKHTADNIADGSRELHERSEDVSTGTNRQVALTQEVIASMEQMLTNIGQNAENAAQTEIIAREAAEEAIESGKSMQETVTAIRQIISKIAVIQDIANQTHLLSLNATIEAARAEEHGKAFAVVASEIRGLSKTTKTAAEEIDLLADSTIHATELSGELITQLIPNIQHTAELVREISVANNEQRTGTNQVNAAIQELDRLTQQYVVTAESLATASEELHLQAEELRNTIAFFRIENHEASPENNLPKRRLSDKEPLSRKGSPFDAHDELDNEFERY</sequence>
<feature type="transmembrane region" description="Helical" evidence="5">
    <location>
        <begin position="339"/>
        <end position="361"/>
    </location>
</feature>
<keyword evidence="5" id="KW-0812">Transmembrane</keyword>
<keyword evidence="5" id="KW-0472">Membrane</keyword>
<dbReference type="PROSITE" id="PS50111">
    <property type="entry name" value="CHEMOTAXIS_TRANSDUC_2"/>
    <property type="match status" value="1"/>
</dbReference>
<keyword evidence="9" id="KW-1185">Reference proteome</keyword>
<evidence type="ECO:0000259" key="7">
    <source>
        <dbReference type="PROSITE" id="PS50885"/>
    </source>
</evidence>
<dbReference type="Proteomes" id="UP000030700">
    <property type="component" value="Unassembled WGS sequence"/>
</dbReference>
<feature type="domain" description="HAMP" evidence="7">
    <location>
        <begin position="363"/>
        <end position="415"/>
    </location>
</feature>
<evidence type="ECO:0000313" key="8">
    <source>
        <dbReference type="EMBL" id="GAK50990.1"/>
    </source>
</evidence>
<evidence type="ECO:0000256" key="1">
    <source>
        <dbReference type="ARBA" id="ARBA00022500"/>
    </source>
</evidence>
<dbReference type="Gene3D" id="6.10.340.10">
    <property type="match status" value="1"/>
</dbReference>
<dbReference type="GO" id="GO:0005886">
    <property type="term" value="C:plasma membrane"/>
    <property type="evidence" value="ECO:0007669"/>
    <property type="project" value="TreeGrafter"/>
</dbReference>
<evidence type="ECO:0000256" key="4">
    <source>
        <dbReference type="SAM" id="MobiDB-lite"/>
    </source>
</evidence>
<dbReference type="Pfam" id="PF18947">
    <property type="entry name" value="HAMP_2"/>
    <property type="match status" value="1"/>
</dbReference>
<accession>A0A0S6W068</accession>
<dbReference type="PROSITE" id="PS50885">
    <property type="entry name" value="HAMP"/>
    <property type="match status" value="1"/>
</dbReference>
<proteinExistence type="inferred from homology"/>
<keyword evidence="3" id="KW-0807">Transducer</keyword>
<evidence type="ECO:0000259" key="6">
    <source>
        <dbReference type="PROSITE" id="PS50111"/>
    </source>
</evidence>
<name>A0A0S6W068_9BACT</name>
<dbReference type="AlphaFoldDB" id="A0A0S6W068"/>
<dbReference type="STRING" id="1499966.U14_02232"/>
<organism evidence="8">
    <name type="scientific">Candidatus Moduliflexus flocculans</name>
    <dbReference type="NCBI Taxonomy" id="1499966"/>
    <lineage>
        <taxon>Bacteria</taxon>
        <taxon>Candidatus Moduliflexota</taxon>
        <taxon>Candidatus Moduliflexia</taxon>
        <taxon>Candidatus Moduliflexales</taxon>
        <taxon>Candidatus Moduliflexaceae</taxon>
    </lineage>
</organism>
<feature type="compositionally biased region" description="Basic and acidic residues" evidence="4">
    <location>
        <begin position="758"/>
        <end position="770"/>
    </location>
</feature>
<dbReference type="EMBL" id="DF820456">
    <property type="protein sequence ID" value="GAK50990.1"/>
    <property type="molecule type" value="Genomic_DNA"/>
</dbReference>
<dbReference type="GO" id="GO:0007165">
    <property type="term" value="P:signal transduction"/>
    <property type="evidence" value="ECO:0007669"/>
    <property type="project" value="UniProtKB-KW"/>
</dbReference>
<dbReference type="Pfam" id="PF00015">
    <property type="entry name" value="MCPsignal"/>
    <property type="match status" value="1"/>
</dbReference>
<dbReference type="Gene3D" id="1.10.287.950">
    <property type="entry name" value="Methyl-accepting chemotaxis protein"/>
    <property type="match status" value="1"/>
</dbReference>
<gene>
    <name evidence="8" type="ORF">U14_02232</name>
</gene>
<dbReference type="GO" id="GO:0004888">
    <property type="term" value="F:transmembrane signaling receptor activity"/>
    <property type="evidence" value="ECO:0007669"/>
    <property type="project" value="TreeGrafter"/>
</dbReference>
<evidence type="ECO:0000313" key="9">
    <source>
        <dbReference type="Proteomes" id="UP000030700"/>
    </source>
</evidence>
<evidence type="ECO:0000256" key="2">
    <source>
        <dbReference type="ARBA" id="ARBA00029447"/>
    </source>
</evidence>
<feature type="domain" description="Methyl-accepting transducer" evidence="6">
    <location>
        <begin position="498"/>
        <end position="713"/>
    </location>
</feature>
<dbReference type="HOGENOM" id="CLU_012500_0_0_0"/>
<comment type="similarity">
    <text evidence="2">Belongs to the methyl-accepting chemotaxis (MCP) protein family.</text>
</comment>
<dbReference type="PANTHER" id="PTHR43531:SF11">
    <property type="entry name" value="METHYL-ACCEPTING CHEMOTAXIS PROTEIN 3"/>
    <property type="match status" value="1"/>
</dbReference>
<evidence type="ECO:0000256" key="5">
    <source>
        <dbReference type="SAM" id="Phobius"/>
    </source>
</evidence>
<keyword evidence="1" id="KW-0145">Chemotaxis</keyword>
<dbReference type="GO" id="GO:0006935">
    <property type="term" value="P:chemotaxis"/>
    <property type="evidence" value="ECO:0007669"/>
    <property type="project" value="UniProtKB-KW"/>
</dbReference>
<dbReference type="InterPro" id="IPR051310">
    <property type="entry name" value="MCP_chemotaxis"/>
</dbReference>
<dbReference type="PANTHER" id="PTHR43531">
    <property type="entry name" value="PROTEIN ICFG"/>
    <property type="match status" value="1"/>
</dbReference>
<dbReference type="SMART" id="SM00283">
    <property type="entry name" value="MA"/>
    <property type="match status" value="1"/>
</dbReference>
<dbReference type="InterPro" id="IPR004089">
    <property type="entry name" value="MCPsignal_dom"/>
</dbReference>
<dbReference type="InterPro" id="IPR003660">
    <property type="entry name" value="HAMP_dom"/>
</dbReference>
<dbReference type="SUPFAM" id="SSF58104">
    <property type="entry name" value="Methyl-accepting chemotaxis protein (MCP) signaling domain"/>
    <property type="match status" value="1"/>
</dbReference>
<feature type="region of interest" description="Disordered" evidence="4">
    <location>
        <begin position="735"/>
        <end position="770"/>
    </location>
</feature>
<protein>
    <submittedName>
        <fullName evidence="8">Methyl-accepting chemotaxis sensory transducer</fullName>
    </submittedName>
</protein>
<keyword evidence="5" id="KW-1133">Transmembrane helix</keyword>